<name>A0ACA9U9Q1_BIOOC</name>
<accession>A0ACA9U9Q1</accession>
<reference evidence="1" key="1">
    <citation type="submission" date="2020-04" db="EMBL/GenBank/DDBJ databases">
        <authorList>
            <person name="Broberg M."/>
        </authorList>
    </citation>
    <scope>NUCLEOTIDE SEQUENCE</scope>
</reference>
<protein>
    <submittedName>
        <fullName evidence="1">Uncharacterized protein</fullName>
    </submittedName>
</protein>
<dbReference type="EMBL" id="CADEHS020000130">
    <property type="protein sequence ID" value="CAG9950034.1"/>
    <property type="molecule type" value="Genomic_DNA"/>
</dbReference>
<evidence type="ECO:0000313" key="1">
    <source>
        <dbReference type="EMBL" id="CAG9950034.1"/>
    </source>
</evidence>
<dbReference type="Proteomes" id="UP000836387">
    <property type="component" value="Unassembled WGS sequence"/>
</dbReference>
<evidence type="ECO:0000313" key="2">
    <source>
        <dbReference type="Proteomes" id="UP000836387"/>
    </source>
</evidence>
<proteinExistence type="predicted"/>
<reference evidence="1" key="2">
    <citation type="submission" date="2021-10" db="EMBL/GenBank/DDBJ databases">
        <authorList>
            <person name="Piombo E."/>
        </authorList>
    </citation>
    <scope>NUCLEOTIDE SEQUENCE</scope>
</reference>
<sequence>MGRSTSSALTTHPMDGTFFSTLSPADQETASLYVLEPGVISPWQIGQLRRPEGTETVEQMLRTHVLGPPPVYATESNFGDIGVVFITNVSGSYPDTEMPSERQRPRLVTNIIASWVDLGTQICADALTVLPINGQTFHRVEGWAILRVASPEALSSVIAANGSVAHAWAISHVRQRLLKEFHVRQAMILVVTIAPESNNEVILARMKESTSVCCASTKFTGSCFTKRISNPTTFGLRAPSLSDAMLPLKMKPVIQSSSGTGTVSTTCDLIICFRAMSSLSSLNTRISWKLWRSSDQETNRKGRAVVISK</sequence>
<organism evidence="1 2">
    <name type="scientific">Clonostachys rosea f. rosea IK726</name>
    <dbReference type="NCBI Taxonomy" id="1349383"/>
    <lineage>
        <taxon>Eukaryota</taxon>
        <taxon>Fungi</taxon>
        <taxon>Dikarya</taxon>
        <taxon>Ascomycota</taxon>
        <taxon>Pezizomycotina</taxon>
        <taxon>Sordariomycetes</taxon>
        <taxon>Hypocreomycetidae</taxon>
        <taxon>Hypocreales</taxon>
        <taxon>Bionectriaceae</taxon>
        <taxon>Clonostachys</taxon>
    </lineage>
</organism>
<comment type="caution">
    <text evidence="1">The sequence shown here is derived from an EMBL/GenBank/DDBJ whole genome shotgun (WGS) entry which is preliminary data.</text>
</comment>
<keyword evidence="2" id="KW-1185">Reference proteome</keyword>
<gene>
    <name evidence="1" type="ORF">CRV2_00022110</name>
</gene>